<dbReference type="Proteomes" id="UP001596055">
    <property type="component" value="Unassembled WGS sequence"/>
</dbReference>
<dbReference type="InterPro" id="IPR046158">
    <property type="entry name" value="DUF6160"/>
</dbReference>
<evidence type="ECO:0000313" key="3">
    <source>
        <dbReference type="EMBL" id="MFC5543947.1"/>
    </source>
</evidence>
<feature type="signal peptide" evidence="1">
    <location>
        <begin position="1"/>
        <end position="26"/>
    </location>
</feature>
<sequence length="302" mass="30655">MGKATQKHYLAMAGVVLSLCAGQSFAELKPVSDNDLSGVTGGTGLSIDLSSQISMGGMTFEDSGQAKVSNLNFGGAGLTTSGQSLGLGQRLDDLTIAFDISQAGALNIGFRPLSAAGTIDWGMSTGAIDLVSASGQTTRFADGLEAWGTLLSADFRIQTDTAVSQNPKQYSLAVFTLDDLDLISNSGGLSVGNLQITGTESGGILLGSQALTDFFGSAEGMTSSEVSTAVSGAENGFAVMSTSVGTEQVNNGASTSDLRTIRVNAMAADVNVGSMGVGGVDLGAATLDNLRVSDTTIRFNPY</sequence>
<dbReference type="Pfam" id="PF19657">
    <property type="entry name" value="DUF6160"/>
    <property type="match status" value="1"/>
</dbReference>
<protein>
    <submittedName>
        <fullName evidence="3">DUF6160 family protein</fullName>
    </submittedName>
</protein>
<dbReference type="RefSeq" id="WP_248158118.1">
    <property type="nucleotide sequence ID" value="NZ_JAKZAJ010000003.1"/>
</dbReference>
<accession>A0ABW0RIQ3</accession>
<evidence type="ECO:0000256" key="1">
    <source>
        <dbReference type="SAM" id="SignalP"/>
    </source>
</evidence>
<reference evidence="4" key="1">
    <citation type="journal article" date="2019" name="Int. J. Syst. Evol. Microbiol.">
        <title>The Global Catalogue of Microorganisms (GCM) 10K type strain sequencing project: providing services to taxonomists for standard genome sequencing and annotation.</title>
        <authorList>
            <consortium name="The Broad Institute Genomics Platform"/>
            <consortium name="The Broad Institute Genome Sequencing Center for Infectious Disease"/>
            <person name="Wu L."/>
            <person name="Ma J."/>
        </authorList>
    </citation>
    <scope>NUCLEOTIDE SEQUENCE [LARGE SCALE GENOMIC DNA]</scope>
    <source>
        <strain evidence="4">CGMCC 4.1799</strain>
    </source>
</reference>
<proteinExistence type="predicted"/>
<feature type="chain" id="PRO_5047029060" evidence="1">
    <location>
        <begin position="27"/>
        <end position="302"/>
    </location>
</feature>
<evidence type="ECO:0000259" key="2">
    <source>
        <dbReference type="Pfam" id="PF19657"/>
    </source>
</evidence>
<feature type="domain" description="DUF6160" evidence="2">
    <location>
        <begin position="16"/>
        <end position="101"/>
    </location>
</feature>
<keyword evidence="1" id="KW-0732">Signal</keyword>
<comment type="caution">
    <text evidence="3">The sequence shown here is derived from an EMBL/GenBank/DDBJ whole genome shotgun (WGS) entry which is preliminary data.</text>
</comment>
<organism evidence="3 4">
    <name type="scientific">Marinobacter koreensis</name>
    <dbReference type="NCBI Taxonomy" id="335974"/>
    <lineage>
        <taxon>Bacteria</taxon>
        <taxon>Pseudomonadati</taxon>
        <taxon>Pseudomonadota</taxon>
        <taxon>Gammaproteobacteria</taxon>
        <taxon>Pseudomonadales</taxon>
        <taxon>Marinobacteraceae</taxon>
        <taxon>Marinobacter</taxon>
    </lineage>
</organism>
<gene>
    <name evidence="3" type="ORF">ACFPQA_02680</name>
</gene>
<keyword evidence="4" id="KW-1185">Reference proteome</keyword>
<evidence type="ECO:0000313" key="4">
    <source>
        <dbReference type="Proteomes" id="UP001596055"/>
    </source>
</evidence>
<name>A0ABW0RIQ3_9GAMM</name>
<dbReference type="EMBL" id="JBHSNL010000001">
    <property type="protein sequence ID" value="MFC5543947.1"/>
    <property type="molecule type" value="Genomic_DNA"/>
</dbReference>